<accession>A0A2T4DCR7</accession>
<reference evidence="1 2" key="1">
    <citation type="submission" date="2018-03" db="EMBL/GenBank/DDBJ databases">
        <title>Cross-interface Injection: A General Nanoliter Liquid Handling Method Applied to Single Cells Genome Amplification Automated Nanoliter Liquid Handling Applied to Single Cell Multiple Displacement Amplification.</title>
        <authorList>
            <person name="Yun J."/>
            <person name="Xu P."/>
            <person name="Xu J."/>
            <person name="Dai X."/>
            <person name="Wang Y."/>
            <person name="Zheng X."/>
            <person name="Cao C."/>
            <person name="Yi Q."/>
            <person name="Zhu Y."/>
            <person name="Wang L."/>
            <person name="Dong Z."/>
            <person name="Huang Y."/>
            <person name="Huang L."/>
            <person name="Du W."/>
        </authorList>
    </citation>
    <scope>NUCLEOTIDE SEQUENCE [LARGE SCALE GENOMIC DNA]</scope>
    <source>
        <strain evidence="1 2">Z-D1-2</strain>
    </source>
</reference>
<comment type="caution">
    <text evidence="1">The sequence shown here is derived from an EMBL/GenBank/DDBJ whole genome shotgun (WGS) entry which is preliminary data.</text>
</comment>
<organism evidence="1 2">
    <name type="scientific">Marivirga lumbricoides</name>
    <dbReference type="NCBI Taxonomy" id="1046115"/>
    <lineage>
        <taxon>Bacteria</taxon>
        <taxon>Pseudomonadati</taxon>
        <taxon>Bacteroidota</taxon>
        <taxon>Cytophagia</taxon>
        <taxon>Cytophagales</taxon>
        <taxon>Marivirgaceae</taxon>
        <taxon>Marivirga</taxon>
    </lineage>
</organism>
<evidence type="ECO:0000313" key="2">
    <source>
        <dbReference type="Proteomes" id="UP000240608"/>
    </source>
</evidence>
<dbReference type="EMBL" id="PYVU01000339">
    <property type="protein sequence ID" value="PTB91615.1"/>
    <property type="molecule type" value="Genomic_DNA"/>
</dbReference>
<protein>
    <submittedName>
        <fullName evidence="1">Uncharacterized protein</fullName>
    </submittedName>
</protein>
<dbReference type="AlphaFoldDB" id="A0A2T4DCR7"/>
<dbReference type="Proteomes" id="UP000240608">
    <property type="component" value="Unassembled WGS sequence"/>
</dbReference>
<feature type="non-terminal residue" evidence="1">
    <location>
        <position position="1"/>
    </location>
</feature>
<sequence>KIDDKFDFTTALKELKEFIVEKRGELINSGSFTDWTIKTFDITQAQKDHPKTIFFKATKSFDSDFDPRRGPIRINEEIKKSADTFATISGDTVTNVYSINPGDWENYGQNLGYIHKGHELPNHPLLSSGTTEQWIITSNRILGNELNE</sequence>
<name>A0A2T4DCR7_9BACT</name>
<proteinExistence type="predicted"/>
<evidence type="ECO:0000313" key="1">
    <source>
        <dbReference type="EMBL" id="PTB91615.1"/>
    </source>
</evidence>
<gene>
    <name evidence="1" type="ORF">C9994_15235</name>
</gene>